<dbReference type="RefSeq" id="WP_014217591.1">
    <property type="nucleotide sequence ID" value="NZ_LWBO01000077.1"/>
</dbReference>
<comment type="caution">
    <text evidence="5">The sequence shown here is derived from an EMBL/GenBank/DDBJ whole genome shotgun (WGS) entry which is preliminary data.</text>
</comment>
<evidence type="ECO:0000259" key="4">
    <source>
        <dbReference type="PROSITE" id="PS50893"/>
    </source>
</evidence>
<dbReference type="Gene3D" id="3.40.50.300">
    <property type="entry name" value="P-loop containing nucleotide triphosphate hydrolases"/>
    <property type="match status" value="1"/>
</dbReference>
<dbReference type="InterPro" id="IPR051120">
    <property type="entry name" value="ABC_AA/LPS_Transport"/>
</dbReference>
<accession>A0ABX3NNP1</accession>
<dbReference type="PANTHER" id="PTHR45772">
    <property type="entry name" value="CONSERVED COMPONENT OF ABC TRANSPORTER FOR NATURAL AMINO ACIDS-RELATED"/>
    <property type="match status" value="1"/>
</dbReference>
<evidence type="ECO:0000256" key="1">
    <source>
        <dbReference type="ARBA" id="ARBA00022448"/>
    </source>
</evidence>
<dbReference type="InterPro" id="IPR017871">
    <property type="entry name" value="ABC_transporter-like_CS"/>
</dbReference>
<protein>
    <recommendedName>
        <fullName evidence="4">ABC transporter domain-containing protein</fullName>
    </recommendedName>
</protein>
<evidence type="ECO:0000313" key="5">
    <source>
        <dbReference type="EMBL" id="OQP40500.1"/>
    </source>
</evidence>
<dbReference type="EMBL" id="LWBO01000077">
    <property type="protein sequence ID" value="OQP40500.1"/>
    <property type="molecule type" value="Genomic_DNA"/>
</dbReference>
<dbReference type="PROSITE" id="PS00211">
    <property type="entry name" value="ABC_TRANSPORTER_1"/>
    <property type="match status" value="1"/>
</dbReference>
<evidence type="ECO:0000256" key="2">
    <source>
        <dbReference type="ARBA" id="ARBA00022741"/>
    </source>
</evidence>
<sequence length="249" mass="28237">MIISLKNIVFGFNATKPLLDNITFSMEKGSVYALLGSNGAGKTTLFNLITGFIRPAHGEIVFNTEKITSLPPFQRNRMGIGRTFQHVRLIGRLTVLENLILAMPGNKTDHWGKALLPGFLYRASYRPLQEKAYELCERFFLSQVKHARIAEISYGQQKLLSLACCVANGASMLLLDEVVAGIQPEYRRKIAMIIRQLKEEGKTIFFIEHNIEFVSEIADSIFFLHEGKITVFKNVEVFRKDKQVMDAYT</sequence>
<dbReference type="InterPro" id="IPR003439">
    <property type="entry name" value="ABC_transporter-like_ATP-bd"/>
</dbReference>
<name>A0ABX3NNP1_9BACT</name>
<dbReference type="InterPro" id="IPR027417">
    <property type="entry name" value="P-loop_NTPase"/>
</dbReference>
<dbReference type="Pfam" id="PF00005">
    <property type="entry name" value="ABC_tran"/>
    <property type="match status" value="1"/>
</dbReference>
<dbReference type="PROSITE" id="PS50893">
    <property type="entry name" value="ABC_TRANSPORTER_2"/>
    <property type="match status" value="1"/>
</dbReference>
<evidence type="ECO:0000256" key="3">
    <source>
        <dbReference type="ARBA" id="ARBA00022840"/>
    </source>
</evidence>
<reference evidence="5 6" key="1">
    <citation type="submission" date="2016-04" db="EMBL/GenBank/DDBJ databases">
        <authorList>
            <person name="Chen L."/>
            <person name="Zhuang W."/>
            <person name="Wang G."/>
        </authorList>
    </citation>
    <scope>NUCLEOTIDE SEQUENCE [LARGE SCALE GENOMIC DNA]</scope>
    <source>
        <strain evidence="6">GR20</strain>
    </source>
</reference>
<dbReference type="SUPFAM" id="SSF52540">
    <property type="entry name" value="P-loop containing nucleoside triphosphate hydrolases"/>
    <property type="match status" value="1"/>
</dbReference>
<keyword evidence="2" id="KW-0547">Nucleotide-binding</keyword>
<dbReference type="SMART" id="SM00382">
    <property type="entry name" value="AAA"/>
    <property type="match status" value="1"/>
</dbReference>
<dbReference type="InterPro" id="IPR003593">
    <property type="entry name" value="AAA+_ATPase"/>
</dbReference>
<keyword evidence="1" id="KW-0813">Transport</keyword>
<gene>
    <name evidence="5" type="ORF">A4D02_16455</name>
</gene>
<organism evidence="5 6">
    <name type="scientific">Niastella koreensis</name>
    <dbReference type="NCBI Taxonomy" id="354356"/>
    <lineage>
        <taxon>Bacteria</taxon>
        <taxon>Pseudomonadati</taxon>
        <taxon>Bacteroidota</taxon>
        <taxon>Chitinophagia</taxon>
        <taxon>Chitinophagales</taxon>
        <taxon>Chitinophagaceae</taxon>
        <taxon>Niastella</taxon>
    </lineage>
</organism>
<keyword evidence="6" id="KW-1185">Reference proteome</keyword>
<proteinExistence type="predicted"/>
<evidence type="ECO:0000313" key="6">
    <source>
        <dbReference type="Proteomes" id="UP000192277"/>
    </source>
</evidence>
<feature type="domain" description="ABC transporter" evidence="4">
    <location>
        <begin position="3"/>
        <end position="247"/>
    </location>
</feature>
<keyword evidence="3" id="KW-0067">ATP-binding</keyword>
<dbReference type="Proteomes" id="UP000192277">
    <property type="component" value="Unassembled WGS sequence"/>
</dbReference>